<keyword evidence="2" id="KW-0472">Membrane</keyword>
<gene>
    <name evidence="3" type="ORF">EV44_g2666</name>
</gene>
<evidence type="ECO:0000313" key="3">
    <source>
        <dbReference type="EMBL" id="KHJ33653.1"/>
    </source>
</evidence>
<dbReference type="HOGENOM" id="CLU_025740_0_0_1"/>
<evidence type="ECO:0000256" key="2">
    <source>
        <dbReference type="SAM" id="Phobius"/>
    </source>
</evidence>
<proteinExistence type="predicted"/>
<feature type="compositionally biased region" description="Basic and acidic residues" evidence="1">
    <location>
        <begin position="63"/>
        <end position="78"/>
    </location>
</feature>
<dbReference type="Proteomes" id="UP000030854">
    <property type="component" value="Unassembled WGS sequence"/>
</dbReference>
<feature type="transmembrane region" description="Helical" evidence="2">
    <location>
        <begin position="20"/>
        <end position="40"/>
    </location>
</feature>
<dbReference type="OMA" id="VAAWIWS"/>
<dbReference type="EMBL" id="JNVN01001305">
    <property type="protein sequence ID" value="KHJ33653.1"/>
    <property type="molecule type" value="Genomic_DNA"/>
</dbReference>
<dbReference type="AlphaFoldDB" id="A0A0B1P5V1"/>
<comment type="caution">
    <text evidence="3">The sequence shown here is derived from an EMBL/GenBank/DDBJ whole genome shotgun (WGS) entry which is preliminary data.</text>
</comment>
<keyword evidence="2" id="KW-1133">Transmembrane helix</keyword>
<sequence length="415" mass="47080">MSYQRQDHNARVSRRDTLSYWLPLALTVSITALGVATWIWTERRDDDELPRAPSGKKSYHGSKQHDDKFERDSSHENEGATPLPSPFYNQGYMARMSDVLRRTPSPQQIFDGASKSIVDGITAASVVVGTALGSIMEEDRNAYKDHQTWSEEVNSRKSEFHLERPSSETLNLQRSISDRVNTINTSSKSVMRKTIAIVISTSSDSGLKEEEEKFQVYASILSYLPQKIDFLKTRLFILIYAPLLKVHPLDASPSNSGLQDPTLKRNNIQSQLSFESSDKIQFSATQSTMFDSIYFEALRIVEKETMVLPFTSATGHLQILRHLKPDIVYLQESLSGINGEYISNIQTWLRQDIVLIIGDGCNSSGLADTDSEIKPIDSKEYWWKREDRVGKGRGVIVMEAFRIGDDWNKRVENKD</sequence>
<evidence type="ECO:0000313" key="4">
    <source>
        <dbReference type="Proteomes" id="UP000030854"/>
    </source>
</evidence>
<accession>A0A0B1P5V1</accession>
<evidence type="ECO:0000256" key="1">
    <source>
        <dbReference type="SAM" id="MobiDB-lite"/>
    </source>
</evidence>
<keyword evidence="2" id="KW-0812">Transmembrane</keyword>
<protein>
    <submittedName>
        <fullName evidence="3">Putative peroxin-22-like protein</fullName>
    </submittedName>
</protein>
<organism evidence="3 4">
    <name type="scientific">Uncinula necator</name>
    <name type="common">Grape powdery mildew</name>
    <dbReference type="NCBI Taxonomy" id="52586"/>
    <lineage>
        <taxon>Eukaryota</taxon>
        <taxon>Fungi</taxon>
        <taxon>Dikarya</taxon>
        <taxon>Ascomycota</taxon>
        <taxon>Pezizomycotina</taxon>
        <taxon>Leotiomycetes</taxon>
        <taxon>Erysiphales</taxon>
        <taxon>Erysiphaceae</taxon>
        <taxon>Erysiphe</taxon>
    </lineage>
</organism>
<name>A0A0B1P5V1_UNCNE</name>
<reference evidence="3 4" key="1">
    <citation type="journal article" date="2014" name="BMC Genomics">
        <title>Adaptive genomic structural variation in the grape powdery mildew pathogen, Erysiphe necator.</title>
        <authorList>
            <person name="Jones L."/>
            <person name="Riaz S."/>
            <person name="Morales-Cruz A."/>
            <person name="Amrine K.C."/>
            <person name="McGuire B."/>
            <person name="Gubler W.D."/>
            <person name="Walker M.A."/>
            <person name="Cantu D."/>
        </authorList>
    </citation>
    <scope>NUCLEOTIDE SEQUENCE [LARGE SCALE GENOMIC DNA]</scope>
    <source>
        <strain evidence="4">c</strain>
    </source>
</reference>
<feature type="region of interest" description="Disordered" evidence="1">
    <location>
        <begin position="47"/>
        <end position="89"/>
    </location>
</feature>
<keyword evidence="4" id="KW-1185">Reference proteome</keyword>